<dbReference type="InterPro" id="IPR000715">
    <property type="entry name" value="Glycosyl_transferase_4"/>
</dbReference>
<evidence type="ECO:0000256" key="2">
    <source>
        <dbReference type="ARBA" id="ARBA00005583"/>
    </source>
</evidence>
<dbReference type="AlphaFoldDB" id="A0AAQ3LJT3"/>
<comment type="subcellular location">
    <subcellularLocation>
        <location evidence="12">Cell membrane</location>
        <topology evidence="12">Multi-pass membrane protein</topology>
    </subcellularLocation>
    <subcellularLocation>
        <location evidence="1">Membrane</location>
        <topology evidence="1">Multi-pass membrane protein</topology>
    </subcellularLocation>
</comment>
<evidence type="ECO:0000256" key="10">
    <source>
        <dbReference type="ARBA" id="ARBA00023306"/>
    </source>
</evidence>
<dbReference type="Pfam" id="PF00953">
    <property type="entry name" value="Glycos_transf_4"/>
    <property type="match status" value="1"/>
</dbReference>
<dbReference type="PROSITE" id="PS01348">
    <property type="entry name" value="MRAY_2"/>
    <property type="match status" value="1"/>
</dbReference>
<keyword evidence="11 12" id="KW-0961">Cell wall biogenesis/degradation</keyword>
<feature type="transmembrane region" description="Helical" evidence="12">
    <location>
        <begin position="206"/>
        <end position="225"/>
    </location>
</feature>
<dbReference type="GO" id="GO:0005886">
    <property type="term" value="C:plasma membrane"/>
    <property type="evidence" value="ECO:0007669"/>
    <property type="project" value="UniProtKB-SubCell"/>
</dbReference>
<keyword evidence="6 12" id="KW-0133">Cell shape</keyword>
<keyword evidence="10 12" id="KW-0131">Cell cycle</keyword>
<dbReference type="PANTHER" id="PTHR22926">
    <property type="entry name" value="PHOSPHO-N-ACETYLMURAMOYL-PENTAPEPTIDE-TRANSFERASE"/>
    <property type="match status" value="1"/>
</dbReference>
<gene>
    <name evidence="12 15" type="primary">mraY</name>
    <name evidence="15" type="ORF">RZN69_10660</name>
</gene>
<dbReference type="InterPro" id="IPR003524">
    <property type="entry name" value="PNAcMuramoyl-5peptid_Trfase"/>
</dbReference>
<dbReference type="GO" id="GO:0009252">
    <property type="term" value="P:peptidoglycan biosynthetic process"/>
    <property type="evidence" value="ECO:0007669"/>
    <property type="project" value="UniProtKB-UniRule"/>
</dbReference>
<dbReference type="RefSeq" id="WP_317836108.1">
    <property type="nucleotide sequence ID" value="NZ_CP136920.1"/>
</dbReference>
<comment type="pathway">
    <text evidence="12">Cell wall biogenesis; peptidoglycan biosynthesis.</text>
</comment>
<evidence type="ECO:0000313" key="16">
    <source>
        <dbReference type="Proteomes" id="UP001304300"/>
    </source>
</evidence>
<dbReference type="EMBL" id="CP136920">
    <property type="protein sequence ID" value="WOO43549.1"/>
    <property type="molecule type" value="Genomic_DNA"/>
</dbReference>
<keyword evidence="12 14" id="KW-0479">Metal-binding</keyword>
<dbReference type="HAMAP" id="MF_00038">
    <property type="entry name" value="MraY"/>
    <property type="match status" value="1"/>
</dbReference>
<protein>
    <recommendedName>
        <fullName evidence="12 13">Phospho-N-acetylmuramoyl-pentapeptide-transferase</fullName>
        <ecNumber evidence="12 13">2.7.8.13</ecNumber>
    </recommendedName>
    <alternativeName>
        <fullName evidence="12">UDP-MurNAc-pentapeptide phosphotransferase</fullName>
    </alternativeName>
</protein>
<feature type="transmembrane region" description="Helical" evidence="12">
    <location>
        <begin position="245"/>
        <end position="262"/>
    </location>
</feature>
<keyword evidence="12 14" id="KW-0460">Magnesium</keyword>
<keyword evidence="8 12" id="KW-1133">Transmembrane helix</keyword>
<feature type="binding site" evidence="14">
    <location>
        <position position="198"/>
    </location>
    <ligand>
        <name>Mg(2+)</name>
        <dbReference type="ChEBI" id="CHEBI:18420"/>
    </ligand>
</feature>
<evidence type="ECO:0000256" key="9">
    <source>
        <dbReference type="ARBA" id="ARBA00023136"/>
    </source>
</evidence>
<comment type="similarity">
    <text evidence="2 12">Belongs to the glycosyltransferase 4 family. MraY subfamily.</text>
</comment>
<dbReference type="GO" id="GO:0071555">
    <property type="term" value="P:cell wall organization"/>
    <property type="evidence" value="ECO:0007669"/>
    <property type="project" value="UniProtKB-KW"/>
</dbReference>
<feature type="transmembrane region" description="Helical" evidence="12">
    <location>
        <begin position="99"/>
        <end position="117"/>
    </location>
</feature>
<feature type="binding site" evidence="14">
    <location>
        <position position="273"/>
    </location>
    <ligand>
        <name>Mg(2+)</name>
        <dbReference type="ChEBI" id="CHEBI:18420"/>
    </ligand>
</feature>
<dbReference type="EC" id="2.7.8.13" evidence="12 13"/>
<dbReference type="PANTHER" id="PTHR22926:SF5">
    <property type="entry name" value="PHOSPHO-N-ACETYLMURAMOYL-PENTAPEPTIDE-TRANSFERASE HOMOLOG"/>
    <property type="match status" value="1"/>
</dbReference>
<sequence>MLTYLADYENIFGPLRLFQYLTLRMVMAAATALIIGFLVAPKLFQFLRSLKASQSLRTAEEVGKLADLHAKKKDTPTMGGLMIYIAVTVSALLWTRPSIYLLVVLLVYTGLTIIGFLDDYLKVSKRNSKGLSGRWKLIGQVLVTIVALGLLLGSPSTHGEMSEFWTPFYKFPLMKEMPIWFAFIFFFLVMAGSSNAINLTDGVDGLAIGCTVTVAMAYGIMAYAAGNVIISNYLLISYVPGVGELAVVCSALGGGSLAFLWYNSHPAEVFMGDTGSLALGGLIGSIAFIVHQPLTLIVVGGIFVLEAASVILQVGSFKLRGKRIFRMAPLHHHFELLGWHESKVVIRFWIVSLIFAIAGLSTLKMR</sequence>
<dbReference type="CDD" id="cd06852">
    <property type="entry name" value="GT_MraY"/>
    <property type="match status" value="1"/>
</dbReference>
<feature type="transmembrane region" description="Helical" evidence="12">
    <location>
        <begin position="296"/>
        <end position="317"/>
    </location>
</feature>
<reference evidence="15 16" key="1">
    <citation type="submission" date="2023-10" db="EMBL/GenBank/DDBJ databases">
        <title>Rubellicoccus peritrichatus gen. nov., sp. nov., isolated from an algae of coral reef tank.</title>
        <authorList>
            <person name="Luo J."/>
        </authorList>
    </citation>
    <scope>NUCLEOTIDE SEQUENCE [LARGE SCALE GENOMIC DNA]</scope>
    <source>
        <strain evidence="15 16">CR14</strain>
    </source>
</reference>
<keyword evidence="16" id="KW-1185">Reference proteome</keyword>
<dbReference type="GO" id="GO:0008360">
    <property type="term" value="P:regulation of cell shape"/>
    <property type="evidence" value="ECO:0007669"/>
    <property type="project" value="UniProtKB-KW"/>
</dbReference>
<evidence type="ECO:0000256" key="8">
    <source>
        <dbReference type="ARBA" id="ARBA00022989"/>
    </source>
</evidence>
<dbReference type="GO" id="GO:0046872">
    <property type="term" value="F:metal ion binding"/>
    <property type="evidence" value="ECO:0007669"/>
    <property type="project" value="UniProtKB-KW"/>
</dbReference>
<evidence type="ECO:0000256" key="13">
    <source>
        <dbReference type="NCBIfam" id="TIGR00445"/>
    </source>
</evidence>
<keyword evidence="4 12" id="KW-0808">Transferase</keyword>
<evidence type="ECO:0000256" key="3">
    <source>
        <dbReference type="ARBA" id="ARBA00022618"/>
    </source>
</evidence>
<evidence type="ECO:0000256" key="14">
    <source>
        <dbReference type="PIRSR" id="PIRSR600715-1"/>
    </source>
</evidence>
<evidence type="ECO:0000256" key="11">
    <source>
        <dbReference type="ARBA" id="ARBA00023316"/>
    </source>
</evidence>
<comment type="catalytic activity">
    <reaction evidence="12">
        <text>UDP-N-acetyl-alpha-D-muramoyl-L-alanyl-gamma-D-glutamyl-meso-2,6-diaminopimeloyl-D-alanyl-D-alanine + di-trans,octa-cis-undecaprenyl phosphate = di-trans,octa-cis-undecaprenyl diphospho-N-acetyl-alpha-D-muramoyl-L-alanyl-D-glutamyl-meso-2,6-diaminopimeloyl-D-alanyl-D-alanine + UMP</text>
        <dbReference type="Rhea" id="RHEA:28386"/>
        <dbReference type="ChEBI" id="CHEBI:57865"/>
        <dbReference type="ChEBI" id="CHEBI:60392"/>
        <dbReference type="ChEBI" id="CHEBI:61386"/>
        <dbReference type="ChEBI" id="CHEBI:61387"/>
        <dbReference type="EC" id="2.7.8.13"/>
    </reaction>
</comment>
<keyword evidence="7 12" id="KW-0573">Peptidoglycan synthesis</keyword>
<dbReference type="NCBIfam" id="TIGR00445">
    <property type="entry name" value="mraY"/>
    <property type="match status" value="1"/>
</dbReference>
<evidence type="ECO:0000256" key="12">
    <source>
        <dbReference type="HAMAP-Rule" id="MF_00038"/>
    </source>
</evidence>
<feature type="transmembrane region" description="Helical" evidence="12">
    <location>
        <begin position="75"/>
        <end position="93"/>
    </location>
</feature>
<comment type="function">
    <text evidence="12">Catalyzes the initial step of the lipid cycle reactions in the biosynthesis of the cell wall peptidoglycan: transfers peptidoglycan precursor phospho-MurNAc-pentapeptide from UDP-MurNAc-pentapeptide onto the lipid carrier undecaprenyl phosphate, yielding undecaprenyl-pyrophosphoryl-MurNAc-pentapeptide, known as lipid I.</text>
</comment>
<evidence type="ECO:0000256" key="1">
    <source>
        <dbReference type="ARBA" id="ARBA00004141"/>
    </source>
</evidence>
<proteinExistence type="inferred from homology"/>
<organism evidence="15 16">
    <name type="scientific">Rubellicoccus peritrichatus</name>
    <dbReference type="NCBI Taxonomy" id="3080537"/>
    <lineage>
        <taxon>Bacteria</taxon>
        <taxon>Pseudomonadati</taxon>
        <taxon>Verrucomicrobiota</taxon>
        <taxon>Opitutia</taxon>
        <taxon>Puniceicoccales</taxon>
        <taxon>Cerasicoccaceae</taxon>
        <taxon>Rubellicoccus</taxon>
    </lineage>
</organism>
<accession>A0AAQ3LJT3</accession>
<dbReference type="InterPro" id="IPR018480">
    <property type="entry name" value="PNAcMuramoyl-5peptid_Trfase_CS"/>
</dbReference>
<feature type="transmembrane region" description="Helical" evidence="12">
    <location>
        <begin position="344"/>
        <end position="363"/>
    </location>
</feature>
<evidence type="ECO:0000256" key="4">
    <source>
        <dbReference type="ARBA" id="ARBA00022679"/>
    </source>
</evidence>
<evidence type="ECO:0000313" key="15">
    <source>
        <dbReference type="EMBL" id="WOO43549.1"/>
    </source>
</evidence>
<dbReference type="KEGG" id="puo:RZN69_10660"/>
<keyword evidence="9 12" id="KW-0472">Membrane</keyword>
<dbReference type="GO" id="GO:0051301">
    <property type="term" value="P:cell division"/>
    <property type="evidence" value="ECO:0007669"/>
    <property type="project" value="UniProtKB-KW"/>
</dbReference>
<dbReference type="GO" id="GO:0008963">
    <property type="term" value="F:phospho-N-acetylmuramoyl-pentapeptide-transferase activity"/>
    <property type="evidence" value="ECO:0007669"/>
    <property type="project" value="UniProtKB-UniRule"/>
</dbReference>
<keyword evidence="12" id="KW-1003">Cell membrane</keyword>
<evidence type="ECO:0000256" key="7">
    <source>
        <dbReference type="ARBA" id="ARBA00022984"/>
    </source>
</evidence>
<evidence type="ECO:0000256" key="6">
    <source>
        <dbReference type="ARBA" id="ARBA00022960"/>
    </source>
</evidence>
<comment type="cofactor">
    <cofactor evidence="12 14">
        <name>Mg(2+)</name>
        <dbReference type="ChEBI" id="CHEBI:18420"/>
    </cofactor>
</comment>
<name>A0AAQ3LJT3_9BACT</name>
<feature type="transmembrane region" description="Helical" evidence="12">
    <location>
        <begin position="177"/>
        <end position="199"/>
    </location>
</feature>
<feature type="transmembrane region" description="Helical" evidence="12">
    <location>
        <begin position="269"/>
        <end position="290"/>
    </location>
</feature>
<feature type="transmembrane region" description="Helical" evidence="12">
    <location>
        <begin position="20"/>
        <end position="40"/>
    </location>
</feature>
<feature type="transmembrane region" description="Helical" evidence="12">
    <location>
        <begin position="137"/>
        <end position="157"/>
    </location>
</feature>
<dbReference type="Pfam" id="PF10555">
    <property type="entry name" value="MraY_sig1"/>
    <property type="match status" value="1"/>
</dbReference>
<evidence type="ECO:0000256" key="5">
    <source>
        <dbReference type="ARBA" id="ARBA00022692"/>
    </source>
</evidence>
<keyword evidence="3 12" id="KW-0132">Cell division</keyword>
<dbReference type="Proteomes" id="UP001304300">
    <property type="component" value="Chromosome"/>
</dbReference>
<keyword evidence="5 12" id="KW-0812">Transmembrane</keyword>